<dbReference type="InParanoid" id="A0A1S0TG20"/>
<keyword evidence="2" id="KW-1133">Transmembrane helix</keyword>
<keyword evidence="2" id="KW-0472">Membrane</keyword>
<evidence type="ECO:0000256" key="2">
    <source>
        <dbReference type="SAM" id="Phobius"/>
    </source>
</evidence>
<reference evidence="3" key="1">
    <citation type="submission" date="2012-04" db="EMBL/GenBank/DDBJ databases">
        <title>The Genome Sequence of Loa loa.</title>
        <authorList>
            <consortium name="The Broad Institute Genome Sequencing Platform"/>
            <consortium name="Broad Institute Genome Sequencing Center for Infectious Disease"/>
            <person name="Nutman T.B."/>
            <person name="Fink D.L."/>
            <person name="Russ C."/>
            <person name="Young S."/>
            <person name="Zeng Q."/>
            <person name="Gargeya S."/>
            <person name="Alvarado L."/>
            <person name="Berlin A."/>
            <person name="Chapman S.B."/>
            <person name="Chen Z."/>
            <person name="Freedman E."/>
            <person name="Gellesch M."/>
            <person name="Goldberg J."/>
            <person name="Griggs A."/>
            <person name="Gujja S."/>
            <person name="Heilman E.R."/>
            <person name="Heiman D."/>
            <person name="Howarth C."/>
            <person name="Mehta T."/>
            <person name="Neiman D."/>
            <person name="Pearson M."/>
            <person name="Roberts A."/>
            <person name="Saif S."/>
            <person name="Shea T."/>
            <person name="Shenoy N."/>
            <person name="Sisk P."/>
            <person name="Stolte C."/>
            <person name="Sykes S."/>
            <person name="White J."/>
            <person name="Yandava C."/>
            <person name="Haas B."/>
            <person name="Henn M.R."/>
            <person name="Nusbaum C."/>
            <person name="Birren B."/>
        </authorList>
    </citation>
    <scope>NUCLEOTIDE SEQUENCE [LARGE SCALE GENOMIC DNA]</scope>
</reference>
<feature type="region of interest" description="Disordered" evidence="1">
    <location>
        <begin position="87"/>
        <end position="107"/>
    </location>
</feature>
<gene>
    <name evidence="3" type="ORF">LOAG_15651</name>
</gene>
<dbReference type="KEGG" id="loa:LOAG_15651"/>
<dbReference type="CTD" id="9953143"/>
<dbReference type="RefSeq" id="XP_003151188.1">
    <property type="nucleotide sequence ID" value="XM_003151140.1"/>
</dbReference>
<accession>A0A1S0TG20</accession>
<dbReference type="AlphaFoldDB" id="A0A1S0TG20"/>
<evidence type="ECO:0000313" key="3">
    <source>
        <dbReference type="EMBL" id="EFO12881.1"/>
    </source>
</evidence>
<feature type="transmembrane region" description="Helical" evidence="2">
    <location>
        <begin position="57"/>
        <end position="74"/>
    </location>
</feature>
<dbReference type="GeneID" id="9953143"/>
<protein>
    <submittedName>
        <fullName evidence="3">Uncharacterized protein</fullName>
    </submittedName>
</protein>
<sequence length="107" mass="13029">MKNPEEQKMNILHSNNNGVFNNLKNSLEFVQSLKKPVNMRYDIKVYKMHLKSMKNNLYSSEWYYFFTIFVPVYLKRRIMWFNRSRTAKPDCCPKRSSDPPHRTFDQQ</sequence>
<name>A0A1S0TG20_LOALO</name>
<keyword evidence="2" id="KW-0812">Transmembrane</keyword>
<dbReference type="EMBL" id="JH714425">
    <property type="protein sequence ID" value="EFO12881.1"/>
    <property type="molecule type" value="Genomic_DNA"/>
</dbReference>
<evidence type="ECO:0000256" key="1">
    <source>
        <dbReference type="SAM" id="MobiDB-lite"/>
    </source>
</evidence>
<organism evidence="3">
    <name type="scientific">Loa loa</name>
    <name type="common">Eye worm</name>
    <name type="synonym">Filaria loa</name>
    <dbReference type="NCBI Taxonomy" id="7209"/>
    <lineage>
        <taxon>Eukaryota</taxon>
        <taxon>Metazoa</taxon>
        <taxon>Ecdysozoa</taxon>
        <taxon>Nematoda</taxon>
        <taxon>Chromadorea</taxon>
        <taxon>Rhabditida</taxon>
        <taxon>Spirurina</taxon>
        <taxon>Spiruromorpha</taxon>
        <taxon>Filarioidea</taxon>
        <taxon>Onchocercidae</taxon>
        <taxon>Loa</taxon>
    </lineage>
</organism>
<proteinExistence type="predicted"/>